<feature type="region of interest" description="Disordered" evidence="7">
    <location>
        <begin position="142"/>
        <end position="298"/>
    </location>
</feature>
<evidence type="ECO:0000256" key="4">
    <source>
        <dbReference type="ARBA" id="ARBA00022833"/>
    </source>
</evidence>
<dbReference type="STRING" id="447093.C0NV34"/>
<dbReference type="InterPro" id="IPR019786">
    <property type="entry name" value="Zinc_finger_PHD-type_CS"/>
</dbReference>
<keyword evidence="3 6" id="KW-0863">Zinc-finger</keyword>
<dbReference type="InterPro" id="IPR011011">
    <property type="entry name" value="Znf_FYVE_PHD"/>
</dbReference>
<name>C0NV34_AJECG</name>
<reference evidence="9" key="1">
    <citation type="submission" date="2009-02" db="EMBL/GenBank/DDBJ databases">
        <title>The Genome Sequence of Ajellomyces capsulatus strain G186AR.</title>
        <authorList>
            <consortium name="The Broad Institute Genome Sequencing Platform"/>
            <person name="Champion M."/>
            <person name="Cuomo C."/>
            <person name="Ma L.-J."/>
            <person name="Henn M.R."/>
            <person name="Sil A."/>
            <person name="Goldman B."/>
            <person name="Young S.K."/>
            <person name="Kodira C.D."/>
            <person name="Zeng Q."/>
            <person name="Koehrsen M."/>
            <person name="Alvarado L."/>
            <person name="Berlin A."/>
            <person name="Borenstein D."/>
            <person name="Chen Z."/>
            <person name="Engels R."/>
            <person name="Freedman E."/>
            <person name="Gellesch M."/>
            <person name="Goldberg J."/>
            <person name="Griggs A."/>
            <person name="Gujja S."/>
            <person name="Heiman D."/>
            <person name="Hepburn T."/>
            <person name="Howarth C."/>
            <person name="Jen D."/>
            <person name="Larson L."/>
            <person name="Lewis B."/>
            <person name="Mehta T."/>
            <person name="Park D."/>
            <person name="Pearson M."/>
            <person name="Roberts A."/>
            <person name="Saif S."/>
            <person name="Shea T."/>
            <person name="Shenoy N."/>
            <person name="Sisk P."/>
            <person name="Stolte C."/>
            <person name="Sykes S."/>
            <person name="Walk T."/>
            <person name="White J."/>
            <person name="Yandava C."/>
            <person name="Klein B."/>
            <person name="McEwen J.G."/>
            <person name="Puccia R."/>
            <person name="Goldman G.H."/>
            <person name="Felipe M.S."/>
            <person name="Nino-Vega G."/>
            <person name="San-Blas G."/>
            <person name="Taylor J."/>
            <person name="Mendoza L."/>
            <person name="Galagan J."/>
            <person name="Nusbaum C."/>
            <person name="Birren B."/>
        </authorList>
    </citation>
    <scope>NUCLEOTIDE SEQUENCE</scope>
    <source>
        <strain evidence="9">G186AR</strain>
    </source>
</reference>
<evidence type="ECO:0000256" key="3">
    <source>
        <dbReference type="ARBA" id="ARBA00022771"/>
    </source>
</evidence>
<feature type="compositionally biased region" description="Polar residues" evidence="7">
    <location>
        <begin position="502"/>
        <end position="514"/>
    </location>
</feature>
<feature type="compositionally biased region" description="Polar residues" evidence="7">
    <location>
        <begin position="184"/>
        <end position="196"/>
    </location>
</feature>
<dbReference type="InterPro" id="IPR019787">
    <property type="entry name" value="Znf_PHD-finger"/>
</dbReference>
<evidence type="ECO:0000313" key="10">
    <source>
        <dbReference type="Proteomes" id="UP000001631"/>
    </source>
</evidence>
<dbReference type="RefSeq" id="XP_045285328.1">
    <property type="nucleotide sequence ID" value="XM_045433847.1"/>
</dbReference>
<accession>C0NV34</accession>
<keyword evidence="5" id="KW-0539">Nucleus</keyword>
<dbReference type="GO" id="GO:0003677">
    <property type="term" value="F:DNA binding"/>
    <property type="evidence" value="ECO:0007669"/>
    <property type="project" value="TreeGrafter"/>
</dbReference>
<evidence type="ECO:0000256" key="5">
    <source>
        <dbReference type="ARBA" id="ARBA00023242"/>
    </source>
</evidence>
<dbReference type="CDD" id="cd15502">
    <property type="entry name" value="PHD_Phf1p_Phf2p_like"/>
    <property type="match status" value="1"/>
</dbReference>
<evidence type="ECO:0000313" key="9">
    <source>
        <dbReference type="EMBL" id="EEH04847.1"/>
    </source>
</evidence>
<feature type="compositionally biased region" description="Basic residues" evidence="7">
    <location>
        <begin position="206"/>
        <end position="222"/>
    </location>
</feature>
<evidence type="ECO:0000256" key="1">
    <source>
        <dbReference type="ARBA" id="ARBA00004123"/>
    </source>
</evidence>
<dbReference type="Pfam" id="PF00628">
    <property type="entry name" value="PHD"/>
    <property type="match status" value="1"/>
</dbReference>
<keyword evidence="2" id="KW-0479">Metal-binding</keyword>
<dbReference type="HOGENOM" id="CLU_025799_0_0_1"/>
<evidence type="ECO:0000256" key="2">
    <source>
        <dbReference type="ARBA" id="ARBA00022723"/>
    </source>
</evidence>
<feature type="compositionally biased region" description="Polar residues" evidence="7">
    <location>
        <begin position="480"/>
        <end position="492"/>
    </location>
</feature>
<dbReference type="GO" id="GO:0008270">
    <property type="term" value="F:zinc ion binding"/>
    <property type="evidence" value="ECO:0007669"/>
    <property type="project" value="UniProtKB-KW"/>
</dbReference>
<proteinExistence type="predicted"/>
<evidence type="ECO:0000256" key="7">
    <source>
        <dbReference type="SAM" id="MobiDB-lite"/>
    </source>
</evidence>
<dbReference type="SMART" id="SM00249">
    <property type="entry name" value="PHD"/>
    <property type="match status" value="1"/>
</dbReference>
<keyword evidence="4" id="KW-0862">Zinc</keyword>
<dbReference type="EMBL" id="GG663372">
    <property type="protein sequence ID" value="EEH04847.1"/>
    <property type="molecule type" value="Genomic_DNA"/>
</dbReference>
<feature type="region of interest" description="Disordered" evidence="7">
    <location>
        <begin position="363"/>
        <end position="384"/>
    </location>
</feature>
<sequence>MAPQDQYQLPGNRTSTSTSVSISTTTLQFSSERSGTADSSIVYSFDISKDFCCHCGTSRPPNRSWMIPQICASNGANALMNSNNNMGEATCSIPSGSNIGVAGSAALEYGENNEKECAKVALITSSSRTMASTDIMLQQQPQLPATPGKEGIHSSVISNGDVTPTAPDLTAAKNIHLRNIAPRPSSTPLATPTAASKRQRVAVTTTRRRRSDQRGSKRRRTGRNNSMDDDDKEVEAGDSSSDGSSNEATPVTTQTKSGRQIHRPTAFCPTLPGAGSGSPTGPDASSSSQARKRRRVYRKGKEMNITCKHCERAHSSAGNAIVFCDDCNRPWHQFCHDPPIEKEVVTVKELEWFCKECQPPADAQPDEMPCPQQASTNNRIDTSNHLPTLPSEIKVGGAQFSLEQKRGYLSSLSHSHLVDILLDLCTSAPELPIFPDNLPDLPSSTLLQPTAQAPAIQTNAIDRSSLIPGGSTPSAPAIATQDSLTTPQSSAAGNPPLPPATTDPSAIPEQSSLTGRDDDELSDDDEYMYVEDHRLYPKAGNGFRLPPDSEDLDMLLEDPACTTFSHALHGPAKARLLGSGGLPISGAA</sequence>
<keyword evidence="10" id="KW-1185">Reference proteome</keyword>
<feature type="compositionally biased region" description="Polar residues" evidence="7">
    <location>
        <begin position="238"/>
        <end position="258"/>
    </location>
</feature>
<dbReference type="InterPro" id="IPR013083">
    <property type="entry name" value="Znf_RING/FYVE/PHD"/>
</dbReference>
<feature type="domain" description="PHD-type" evidence="8">
    <location>
        <begin position="304"/>
        <end position="360"/>
    </location>
</feature>
<dbReference type="InterPro" id="IPR001965">
    <property type="entry name" value="Znf_PHD"/>
</dbReference>
<organism evidence="9 10">
    <name type="scientific">Ajellomyces capsulatus (strain G186AR / H82 / ATCC MYA-2454 / RMSCC 2432)</name>
    <name type="common">Darling's disease fungus</name>
    <name type="synonym">Histoplasma capsulatum</name>
    <dbReference type="NCBI Taxonomy" id="447093"/>
    <lineage>
        <taxon>Eukaryota</taxon>
        <taxon>Fungi</taxon>
        <taxon>Dikarya</taxon>
        <taxon>Ascomycota</taxon>
        <taxon>Pezizomycotina</taxon>
        <taxon>Eurotiomycetes</taxon>
        <taxon>Eurotiomycetidae</taxon>
        <taxon>Onygenales</taxon>
        <taxon>Ajellomycetaceae</taxon>
        <taxon>Histoplasma</taxon>
    </lineage>
</organism>
<feature type="compositionally biased region" description="Polar residues" evidence="7">
    <location>
        <begin position="372"/>
        <end position="384"/>
    </location>
</feature>
<evidence type="ECO:0000259" key="8">
    <source>
        <dbReference type="PROSITE" id="PS50016"/>
    </source>
</evidence>
<gene>
    <name evidence="9" type="ORF">HCBG_06798</name>
</gene>
<dbReference type="VEuPathDB" id="FungiDB:I7I50_12395"/>
<dbReference type="GO" id="GO:0005634">
    <property type="term" value="C:nucleus"/>
    <property type="evidence" value="ECO:0007669"/>
    <property type="project" value="UniProtKB-SubCell"/>
</dbReference>
<dbReference type="PANTHER" id="PTHR12628">
    <property type="entry name" value="POLYCOMB-LIKE TRANSCRIPTION FACTOR"/>
    <property type="match status" value="1"/>
</dbReference>
<dbReference type="AlphaFoldDB" id="C0NV34"/>
<dbReference type="GeneID" id="69039814"/>
<comment type="subcellular location">
    <subcellularLocation>
        <location evidence="1">Nucleus</location>
    </subcellularLocation>
</comment>
<dbReference type="GO" id="GO:0045814">
    <property type="term" value="P:negative regulation of gene expression, epigenetic"/>
    <property type="evidence" value="ECO:0007669"/>
    <property type="project" value="TreeGrafter"/>
</dbReference>
<dbReference type="PANTHER" id="PTHR12628:SF10">
    <property type="entry name" value="HOMEOBOX DOMAIN-CONTAINING PROTEIN"/>
    <property type="match status" value="1"/>
</dbReference>
<protein>
    <submittedName>
        <fullName evidence="9">PHD finger containing protein Phf1</fullName>
    </submittedName>
</protein>
<dbReference type="Proteomes" id="UP000001631">
    <property type="component" value="Unassembled WGS sequence"/>
</dbReference>
<evidence type="ECO:0000256" key="6">
    <source>
        <dbReference type="PROSITE-ProRule" id="PRU00146"/>
    </source>
</evidence>
<dbReference type="SUPFAM" id="SSF57903">
    <property type="entry name" value="FYVE/PHD zinc finger"/>
    <property type="match status" value="1"/>
</dbReference>
<dbReference type="PROSITE" id="PS01359">
    <property type="entry name" value="ZF_PHD_1"/>
    <property type="match status" value="1"/>
</dbReference>
<dbReference type="Gene3D" id="3.30.40.10">
    <property type="entry name" value="Zinc/RING finger domain, C3HC4 (zinc finger)"/>
    <property type="match status" value="1"/>
</dbReference>
<dbReference type="InParanoid" id="C0NV34"/>
<dbReference type="PROSITE" id="PS50016">
    <property type="entry name" value="ZF_PHD_2"/>
    <property type="match status" value="1"/>
</dbReference>
<feature type="region of interest" description="Disordered" evidence="7">
    <location>
        <begin position="463"/>
        <end position="523"/>
    </location>
</feature>
<dbReference type="GO" id="GO:0003682">
    <property type="term" value="F:chromatin binding"/>
    <property type="evidence" value="ECO:0007669"/>
    <property type="project" value="TreeGrafter"/>
</dbReference>